<dbReference type="NCBIfam" id="NF033768">
    <property type="entry name" value="myxo_SS_tail"/>
    <property type="match status" value="1"/>
</dbReference>
<accession>A0A4Y6PRS0</accession>
<dbReference type="OrthoDB" id="5507309at2"/>
<name>A0A4Y6PRS0_PERCE</name>
<dbReference type="SUPFAM" id="SSF74653">
    <property type="entry name" value="TolA/TonB C-terminal domain"/>
    <property type="match status" value="1"/>
</dbReference>
<accession>A0A5B8Y6M4</accession>
<gene>
    <name evidence="1" type="ORF">FIV42_06980</name>
</gene>
<keyword evidence="2" id="KW-1185">Reference proteome</keyword>
<dbReference type="InterPro" id="IPR049806">
    <property type="entry name" value="MasK-like_C"/>
</dbReference>
<sequence>MTPRGGGLLPRRVFLCGNPPPQAVLQAMGRWSSVICETGGARSILPSLRLPCLTCDHKGPLRPWIVTRISGGRMLHRRLIPSLLGVVLALGLASCIQPTEYELREWVEYPHTIVDPEEPKPRADERLEADVDASMAEAAQVVGPGQLDAAEIDELFDARTEVVLACYRQELRANGSAEGALTLQFVVPPAGYAEQVRVVDNSVGEVAGSCVADAVRGWALPAPDAESVTVRKAIEFYIESP</sequence>
<dbReference type="Proteomes" id="UP000315995">
    <property type="component" value="Chromosome"/>
</dbReference>
<proteinExistence type="predicted"/>
<dbReference type="AlphaFoldDB" id="A0A4Y6PRS0"/>
<protein>
    <submittedName>
        <fullName evidence="1">AgmX/PglI C-terminal domain-containing protein</fullName>
    </submittedName>
</protein>
<reference evidence="1 2" key="1">
    <citation type="submission" date="2019-06" db="EMBL/GenBank/DDBJ databases">
        <title>Persicimonas caeni gen. nov., sp. nov., a predatory bacterium isolated from solar saltern.</title>
        <authorList>
            <person name="Wang S."/>
        </authorList>
    </citation>
    <scope>NUCLEOTIDE SEQUENCE [LARGE SCALE GENOMIC DNA]</scope>
    <source>
        <strain evidence="1 2">YN101</strain>
    </source>
</reference>
<evidence type="ECO:0000313" key="1">
    <source>
        <dbReference type="EMBL" id="QDG50485.1"/>
    </source>
</evidence>
<organism evidence="1 2">
    <name type="scientific">Persicimonas caeni</name>
    <dbReference type="NCBI Taxonomy" id="2292766"/>
    <lineage>
        <taxon>Bacteria</taxon>
        <taxon>Deltaproteobacteria</taxon>
        <taxon>Bradymonadales</taxon>
        <taxon>Bradymonadaceae</taxon>
        <taxon>Persicimonas</taxon>
    </lineage>
</organism>
<dbReference type="EMBL" id="CP041186">
    <property type="protein sequence ID" value="QDG50485.1"/>
    <property type="molecule type" value="Genomic_DNA"/>
</dbReference>
<evidence type="ECO:0000313" key="2">
    <source>
        <dbReference type="Proteomes" id="UP000315995"/>
    </source>
</evidence>